<dbReference type="EMBL" id="GBXM01071147">
    <property type="protein sequence ID" value="JAH37430.1"/>
    <property type="molecule type" value="Transcribed_RNA"/>
</dbReference>
<sequence>MFRLFHINPVISLNLHFLFFNVPFPLSPTSTPPQ</sequence>
<reference evidence="1" key="1">
    <citation type="submission" date="2014-11" db="EMBL/GenBank/DDBJ databases">
        <authorList>
            <person name="Amaro Gonzalez C."/>
        </authorList>
    </citation>
    <scope>NUCLEOTIDE SEQUENCE</scope>
</reference>
<protein>
    <submittedName>
        <fullName evidence="1">Uncharacterized protein</fullName>
    </submittedName>
</protein>
<proteinExistence type="predicted"/>
<organism evidence="1">
    <name type="scientific">Anguilla anguilla</name>
    <name type="common">European freshwater eel</name>
    <name type="synonym">Muraena anguilla</name>
    <dbReference type="NCBI Taxonomy" id="7936"/>
    <lineage>
        <taxon>Eukaryota</taxon>
        <taxon>Metazoa</taxon>
        <taxon>Chordata</taxon>
        <taxon>Craniata</taxon>
        <taxon>Vertebrata</taxon>
        <taxon>Euteleostomi</taxon>
        <taxon>Actinopterygii</taxon>
        <taxon>Neopterygii</taxon>
        <taxon>Teleostei</taxon>
        <taxon>Anguilliformes</taxon>
        <taxon>Anguillidae</taxon>
        <taxon>Anguilla</taxon>
    </lineage>
</organism>
<reference evidence="1" key="2">
    <citation type="journal article" date="2015" name="Fish Shellfish Immunol.">
        <title>Early steps in the European eel (Anguilla anguilla)-Vibrio vulnificus interaction in the gills: Role of the RtxA13 toxin.</title>
        <authorList>
            <person name="Callol A."/>
            <person name="Pajuelo D."/>
            <person name="Ebbesson L."/>
            <person name="Teles M."/>
            <person name="MacKenzie S."/>
            <person name="Amaro C."/>
        </authorList>
    </citation>
    <scope>NUCLEOTIDE SEQUENCE</scope>
</reference>
<dbReference type="AlphaFoldDB" id="A0A0E9S9S5"/>
<name>A0A0E9S9S5_ANGAN</name>
<evidence type="ECO:0000313" key="1">
    <source>
        <dbReference type="EMBL" id="JAH37430.1"/>
    </source>
</evidence>
<accession>A0A0E9S9S5</accession>